<accession>A9H770</accession>
<protein>
    <submittedName>
        <fullName evidence="2">Uncharacterized protein</fullName>
    </submittedName>
</protein>
<dbReference type="KEGG" id="gdi:GDI3659"/>
<evidence type="ECO:0000256" key="1">
    <source>
        <dbReference type="SAM" id="MobiDB-lite"/>
    </source>
</evidence>
<keyword evidence="3" id="KW-1185">Reference proteome</keyword>
<dbReference type="EMBL" id="AM889285">
    <property type="protein sequence ID" value="CAP57602.1"/>
    <property type="molecule type" value="Genomic_DNA"/>
</dbReference>
<reference evidence="2 3" key="1">
    <citation type="journal article" date="2009" name="BMC Genomics">
        <title>Complete genome sequence of the sugarcane nitrogen-fixing endophyte Gluconacetobacter diazotrophicus Pal5.</title>
        <authorList>
            <person name="Bertalan M."/>
            <person name="Albano R."/>
            <person name="Padua V."/>
            <person name="Rouws L."/>
            <person name="Rojas C."/>
            <person name="Hemerly A."/>
            <person name="Teixeira K."/>
            <person name="Schwab S."/>
            <person name="Araujo J."/>
            <person name="Oliveira A."/>
            <person name="Franca L."/>
            <person name="Magalhaes V."/>
            <person name="Alqueres S."/>
            <person name="Cardoso A."/>
            <person name="Almeida W."/>
            <person name="Loureiro M.M."/>
            <person name="Nogueira E."/>
            <person name="Cidade D."/>
            <person name="Oliveira D."/>
            <person name="Simao T."/>
            <person name="Macedo J."/>
            <person name="Valadao A."/>
            <person name="Dreschsel M."/>
            <person name="Freitas F."/>
            <person name="Vidal M."/>
            <person name="Guedes H."/>
            <person name="Rodrigues E."/>
            <person name="Meneses C."/>
            <person name="Brioso P."/>
            <person name="Pozzer L."/>
            <person name="Figueiredo D."/>
            <person name="Montano H."/>
            <person name="Junior J."/>
            <person name="Filho G."/>
            <person name="Flores V."/>
            <person name="Ferreira B."/>
            <person name="Branco A."/>
            <person name="Gonzalez P."/>
            <person name="Guillobel H."/>
            <person name="Lemos M."/>
            <person name="Seibel L."/>
            <person name="Macedo J."/>
            <person name="Alves-Ferreira M."/>
            <person name="Sachetto-Martins G."/>
            <person name="Coelho A."/>
            <person name="Santos E."/>
            <person name="Amaral G."/>
            <person name="Neves A."/>
            <person name="Pacheco A.B."/>
            <person name="Carvalho D."/>
            <person name="Lery L."/>
            <person name="Bisch P."/>
            <person name="Rossle S.C."/>
            <person name="Urmenyi T."/>
            <person name="Kruger W.V."/>
            <person name="Martins O."/>
            <person name="Baldani J.I."/>
            <person name="Ferreira P.C."/>
        </authorList>
    </citation>
    <scope>NUCLEOTIDE SEQUENCE [LARGE SCALE GENOMIC DNA]</scope>
    <source>
        <strain evidence="3">ATCC 49037 / DSM 5601 / CCUG 37298 / CIP 103539 / LMG 7603 / PAl5</strain>
    </source>
</reference>
<evidence type="ECO:0000313" key="2">
    <source>
        <dbReference type="EMBL" id="CAP57602.1"/>
    </source>
</evidence>
<evidence type="ECO:0000313" key="3">
    <source>
        <dbReference type="Proteomes" id="UP000001176"/>
    </source>
</evidence>
<dbReference type="AlphaFoldDB" id="A9H770"/>
<name>A9H770_GLUDA</name>
<sequence length="106" mass="11576">MIGRNLPIIVLSMRTYLVSYRCDPLLRAIEAFLGESGLSATSFGMRAMNDPRFVHEMRAGREVRRATRARVAAYIRAARTGESGAPEGRATEGRAGPPNRVIGGRS</sequence>
<proteinExistence type="predicted"/>
<feature type="region of interest" description="Disordered" evidence="1">
    <location>
        <begin position="80"/>
        <end position="106"/>
    </location>
</feature>
<dbReference type="Proteomes" id="UP000001176">
    <property type="component" value="Chromosome"/>
</dbReference>
<organism evidence="2 3">
    <name type="scientific">Gluconacetobacter diazotrophicus (strain ATCC 49037 / DSM 5601 / CCUG 37298 / CIP 103539 / LMG 7603 / PAl5)</name>
    <dbReference type="NCBI Taxonomy" id="272568"/>
    <lineage>
        <taxon>Bacteria</taxon>
        <taxon>Pseudomonadati</taxon>
        <taxon>Pseudomonadota</taxon>
        <taxon>Alphaproteobacteria</taxon>
        <taxon>Acetobacterales</taxon>
        <taxon>Acetobacteraceae</taxon>
        <taxon>Gluconacetobacter</taxon>
    </lineage>
</organism>
<gene>
    <name evidence="2" type="ordered locus">GDI3659</name>
</gene>